<name>A0ABD3X6L2_SINWO</name>
<dbReference type="GO" id="GO:0003723">
    <property type="term" value="F:RNA binding"/>
    <property type="evidence" value="ECO:0007669"/>
    <property type="project" value="UniProtKB-UniRule"/>
</dbReference>
<keyword evidence="4" id="KW-0539">Nucleus</keyword>
<feature type="domain" description="RRM" evidence="8">
    <location>
        <begin position="6"/>
        <end position="82"/>
    </location>
</feature>
<feature type="region of interest" description="Disordered" evidence="7">
    <location>
        <begin position="87"/>
        <end position="134"/>
    </location>
</feature>
<keyword evidence="10" id="KW-1185">Reference proteome</keyword>
<evidence type="ECO:0000313" key="9">
    <source>
        <dbReference type="EMBL" id="KAL3881879.1"/>
    </source>
</evidence>
<comment type="subcellular location">
    <subcellularLocation>
        <location evidence="1">Nucleus</location>
    </subcellularLocation>
</comment>
<reference evidence="9 10" key="1">
    <citation type="submission" date="2024-11" db="EMBL/GenBank/DDBJ databases">
        <title>Chromosome-level genome assembly of the freshwater bivalve Anodonta woodiana.</title>
        <authorList>
            <person name="Chen X."/>
        </authorList>
    </citation>
    <scope>NUCLEOTIDE SEQUENCE [LARGE SCALE GENOMIC DNA]</scope>
    <source>
        <strain evidence="9">MN2024</strain>
        <tissue evidence="9">Gills</tissue>
    </source>
</reference>
<feature type="region of interest" description="Disordered" evidence="7">
    <location>
        <begin position="710"/>
        <end position="816"/>
    </location>
</feature>
<evidence type="ECO:0000256" key="7">
    <source>
        <dbReference type="SAM" id="MobiDB-lite"/>
    </source>
</evidence>
<dbReference type="InterPro" id="IPR003954">
    <property type="entry name" value="RRM_euk-type"/>
</dbReference>
<gene>
    <name evidence="9" type="ORF">ACJMK2_028267</name>
</gene>
<dbReference type="FunFam" id="3.30.70.330:FF:000182">
    <property type="entry name" value="RNA-binding motif protein 28"/>
    <property type="match status" value="1"/>
</dbReference>
<dbReference type="Gene3D" id="3.30.70.330">
    <property type="match status" value="5"/>
</dbReference>
<feature type="compositionally biased region" description="Basic and acidic residues" evidence="7">
    <location>
        <begin position="794"/>
        <end position="810"/>
    </location>
</feature>
<dbReference type="CDD" id="cd00590">
    <property type="entry name" value="RRM_SF"/>
    <property type="match status" value="1"/>
</dbReference>
<dbReference type="EMBL" id="JBJQND010000003">
    <property type="protein sequence ID" value="KAL3881879.1"/>
    <property type="molecule type" value="Genomic_DNA"/>
</dbReference>
<feature type="domain" description="RRM" evidence="8">
    <location>
        <begin position="453"/>
        <end position="537"/>
    </location>
</feature>
<dbReference type="InterPro" id="IPR012677">
    <property type="entry name" value="Nucleotide-bd_a/b_plait_sf"/>
</dbReference>
<dbReference type="Pfam" id="PF00076">
    <property type="entry name" value="RRM_1"/>
    <property type="match status" value="4"/>
</dbReference>
<organism evidence="9 10">
    <name type="scientific">Sinanodonta woodiana</name>
    <name type="common">Chinese pond mussel</name>
    <name type="synonym">Anodonta woodiana</name>
    <dbReference type="NCBI Taxonomy" id="1069815"/>
    <lineage>
        <taxon>Eukaryota</taxon>
        <taxon>Metazoa</taxon>
        <taxon>Spiralia</taxon>
        <taxon>Lophotrochozoa</taxon>
        <taxon>Mollusca</taxon>
        <taxon>Bivalvia</taxon>
        <taxon>Autobranchia</taxon>
        <taxon>Heteroconchia</taxon>
        <taxon>Palaeoheterodonta</taxon>
        <taxon>Unionida</taxon>
        <taxon>Unionoidea</taxon>
        <taxon>Unionidae</taxon>
        <taxon>Unioninae</taxon>
        <taxon>Sinanodonta</taxon>
    </lineage>
</organism>
<sequence length="816" mass="92300">MAHESKTLFVRNLPFSATNEALEKLFGEIGPVKQCFVVKEKGSEKCRGFGYVIYSMREDAVKAKDEIKSLDGRKLFIAYADKKKRQKKKKDKDGKESTEAEENSTGVKTKENTEEEDDSSKVIKTAETEKTQSDRISYQRAKTVIAGGFPTDVTDEDFQHLLQKMNVKNVAKFVLTSNKDKREARILFKSVRDAKRGMTKINGKKHKGHELTAIPLKQTKDRVIPQKVLKRSRLIIRNLSFKCSEDSLREAFQKFGDISEVKIPSKKDGSRCGFGFVQFTDMVSAQKAIDQMNTKPILSRPVAVDWAQPKDKFEAATKGDKSIKSDAGRKKRDTDSDEESFDAESDTTETVAKAVKSRLSGNSKTGNDEEDEEESSGDEGFGDDDNEDTDDESEEMEDESEDDEISENANDIDESETDHSSDLESDESDIKSKKKSGGKPNKSQRKSDVSEGKTLFIRNLSFDSCEEDIEEFFSQFGDLNYCKIVMDPNTEHSRGSAFIQFKNKDAADACLQKATDDSRTGGLELDGRRLIVTLAVTKDEAAKLQEKEANKKEKKDNRNLHLIREGMIRPGTQAAQGLSAADLEKRRKVEALKREKLKNLNIFISPLRLCVHNIPVHVEDKELREIFWKAAGDKKAKINECRIMRDMTRVNSAGKAKSRGYAFVTFTEHNHALTALQNTNNNPEIFGEHKRLIVEFSLENRAALEAKQKRFERQMKKREQIRMSKGDTPVEGEKKDKNMKKSKTDVLNMLKMSDKDKKLRAEQGGSKKLPSHSGPKIRHIPRPQQKKETKKNKMKSEGGKEGQKRTRPTDALDEVS</sequence>
<dbReference type="Proteomes" id="UP001634394">
    <property type="component" value="Unassembled WGS sequence"/>
</dbReference>
<dbReference type="CDD" id="cd12414">
    <property type="entry name" value="RRM2_RBM28_like"/>
    <property type="match status" value="1"/>
</dbReference>
<feature type="domain" description="RRM" evidence="8">
    <location>
        <begin position="142"/>
        <end position="218"/>
    </location>
</feature>
<feature type="domain" description="RRM" evidence="8">
    <location>
        <begin position="232"/>
        <end position="309"/>
    </location>
</feature>
<evidence type="ECO:0000256" key="6">
    <source>
        <dbReference type="SAM" id="Coils"/>
    </source>
</evidence>
<feature type="compositionally biased region" description="Basic and acidic residues" evidence="7">
    <location>
        <begin position="752"/>
        <end position="761"/>
    </location>
</feature>
<dbReference type="PANTHER" id="PTHR48039">
    <property type="entry name" value="RNA-BINDING MOTIF PROTEIN 14B"/>
    <property type="match status" value="1"/>
</dbReference>
<dbReference type="CDD" id="cd12416">
    <property type="entry name" value="RRM4_RBM28_like"/>
    <property type="match status" value="1"/>
</dbReference>
<feature type="compositionally biased region" description="Basic and acidic residues" evidence="7">
    <location>
        <begin position="119"/>
        <end position="133"/>
    </location>
</feature>
<keyword evidence="6" id="KW-0175">Coiled coil</keyword>
<dbReference type="AlphaFoldDB" id="A0ABD3X6L2"/>
<dbReference type="InterPro" id="IPR051945">
    <property type="entry name" value="RRM_MRD1_RNA_proc_ribogen"/>
</dbReference>
<evidence type="ECO:0000256" key="5">
    <source>
        <dbReference type="PROSITE-ProRule" id="PRU00176"/>
    </source>
</evidence>
<dbReference type="InterPro" id="IPR035979">
    <property type="entry name" value="RBD_domain_sf"/>
</dbReference>
<proteinExistence type="predicted"/>
<dbReference type="PROSITE" id="PS50102">
    <property type="entry name" value="RRM"/>
    <property type="match status" value="5"/>
</dbReference>
<keyword evidence="3 5" id="KW-0694">RNA-binding</keyword>
<protein>
    <recommendedName>
        <fullName evidence="8">RRM domain-containing protein</fullName>
    </recommendedName>
</protein>
<evidence type="ECO:0000256" key="4">
    <source>
        <dbReference type="ARBA" id="ARBA00023242"/>
    </source>
</evidence>
<evidence type="ECO:0000256" key="2">
    <source>
        <dbReference type="ARBA" id="ARBA00022737"/>
    </source>
</evidence>
<feature type="compositionally biased region" description="Basic and acidic residues" evidence="7">
    <location>
        <begin position="710"/>
        <end position="725"/>
    </location>
</feature>
<evidence type="ECO:0000256" key="1">
    <source>
        <dbReference type="ARBA" id="ARBA00004123"/>
    </source>
</evidence>
<dbReference type="GO" id="GO:0005634">
    <property type="term" value="C:nucleus"/>
    <property type="evidence" value="ECO:0007669"/>
    <property type="project" value="UniProtKB-SubCell"/>
</dbReference>
<feature type="compositionally biased region" description="Basic and acidic residues" evidence="7">
    <location>
        <begin position="313"/>
        <end position="334"/>
    </location>
</feature>
<feature type="domain" description="RRM" evidence="8">
    <location>
        <begin position="607"/>
        <end position="699"/>
    </location>
</feature>
<dbReference type="PANTHER" id="PTHR48039:SF5">
    <property type="entry name" value="RNA-BINDING PROTEIN 28"/>
    <property type="match status" value="1"/>
</dbReference>
<evidence type="ECO:0000259" key="8">
    <source>
        <dbReference type="PROSITE" id="PS50102"/>
    </source>
</evidence>
<comment type="caution">
    <text evidence="9">The sequence shown here is derived from an EMBL/GenBank/DDBJ whole genome shotgun (WGS) entry which is preliminary data.</text>
</comment>
<dbReference type="SUPFAM" id="SSF54928">
    <property type="entry name" value="RNA-binding domain, RBD"/>
    <property type="match status" value="4"/>
</dbReference>
<feature type="compositionally biased region" description="Acidic residues" evidence="7">
    <location>
        <begin position="335"/>
        <end position="347"/>
    </location>
</feature>
<evidence type="ECO:0000313" key="10">
    <source>
        <dbReference type="Proteomes" id="UP001634394"/>
    </source>
</evidence>
<feature type="compositionally biased region" description="Acidic residues" evidence="7">
    <location>
        <begin position="368"/>
        <end position="416"/>
    </location>
</feature>
<keyword evidence="2" id="KW-0677">Repeat</keyword>
<dbReference type="CDD" id="cd12415">
    <property type="entry name" value="RRM3_RBM28_like"/>
    <property type="match status" value="1"/>
</dbReference>
<feature type="coiled-coil region" evidence="6">
    <location>
        <begin position="534"/>
        <end position="600"/>
    </location>
</feature>
<evidence type="ECO:0000256" key="3">
    <source>
        <dbReference type="ARBA" id="ARBA00022884"/>
    </source>
</evidence>
<feature type="region of interest" description="Disordered" evidence="7">
    <location>
        <begin position="313"/>
        <end position="450"/>
    </location>
</feature>
<dbReference type="CDD" id="cd12413">
    <property type="entry name" value="RRM1_RBM28_like"/>
    <property type="match status" value="1"/>
</dbReference>
<dbReference type="InterPro" id="IPR000504">
    <property type="entry name" value="RRM_dom"/>
</dbReference>
<dbReference type="SMART" id="SM00360">
    <property type="entry name" value="RRM"/>
    <property type="match status" value="5"/>
</dbReference>
<dbReference type="SMART" id="SM00361">
    <property type="entry name" value="RRM_1"/>
    <property type="match status" value="2"/>
</dbReference>
<accession>A0ABD3X6L2</accession>